<evidence type="ECO:0000313" key="3">
    <source>
        <dbReference type="EMBL" id="CRK39921.1"/>
    </source>
</evidence>
<feature type="non-terminal residue" evidence="2">
    <location>
        <position position="84"/>
    </location>
</feature>
<proteinExistence type="predicted"/>
<feature type="compositionally biased region" description="Basic residues" evidence="1">
    <location>
        <begin position="1"/>
        <end position="21"/>
    </location>
</feature>
<dbReference type="EMBL" id="CVQH01026044">
    <property type="protein sequence ID" value="CRK39921.1"/>
    <property type="molecule type" value="Genomic_DNA"/>
</dbReference>
<feature type="region of interest" description="Disordered" evidence="1">
    <location>
        <begin position="1"/>
        <end position="84"/>
    </location>
</feature>
<organism evidence="2 5">
    <name type="scientific">Verticillium longisporum</name>
    <name type="common">Verticillium dahliae var. longisporum</name>
    <dbReference type="NCBI Taxonomy" id="100787"/>
    <lineage>
        <taxon>Eukaryota</taxon>
        <taxon>Fungi</taxon>
        <taxon>Dikarya</taxon>
        <taxon>Ascomycota</taxon>
        <taxon>Pezizomycotina</taxon>
        <taxon>Sordariomycetes</taxon>
        <taxon>Hypocreomycetidae</taxon>
        <taxon>Glomerellales</taxon>
        <taxon>Plectosphaerellaceae</taxon>
        <taxon>Verticillium</taxon>
    </lineage>
</organism>
<name>A0A0G4KL04_VERLO</name>
<keyword evidence="4" id="KW-1185">Reference proteome</keyword>
<evidence type="ECO:0000256" key="1">
    <source>
        <dbReference type="SAM" id="MobiDB-lite"/>
    </source>
</evidence>
<feature type="non-terminal residue" evidence="2">
    <location>
        <position position="1"/>
    </location>
</feature>
<evidence type="ECO:0000313" key="4">
    <source>
        <dbReference type="Proteomes" id="UP000044602"/>
    </source>
</evidence>
<gene>
    <name evidence="3" type="ORF">BN1708_020667</name>
    <name evidence="2" type="ORF">BN1723_020948</name>
</gene>
<dbReference type="EMBL" id="CVQI01001408">
    <property type="protein sequence ID" value="CRK09160.1"/>
    <property type="molecule type" value="Genomic_DNA"/>
</dbReference>
<accession>A0A0G4KL04</accession>
<protein>
    <submittedName>
        <fullName evidence="2">Uncharacterized protein</fullName>
    </submittedName>
</protein>
<feature type="compositionally biased region" description="Basic residues" evidence="1">
    <location>
        <begin position="63"/>
        <end position="73"/>
    </location>
</feature>
<dbReference type="AlphaFoldDB" id="A0A0G4KL04"/>
<feature type="compositionally biased region" description="Basic and acidic residues" evidence="1">
    <location>
        <begin position="27"/>
        <end position="37"/>
    </location>
</feature>
<reference evidence="4 5" key="1">
    <citation type="submission" date="2015-05" db="EMBL/GenBank/DDBJ databases">
        <authorList>
            <person name="Fogelqvist Johan"/>
        </authorList>
    </citation>
    <scope>NUCLEOTIDE SEQUENCE [LARGE SCALE GENOMIC DNA]</scope>
    <source>
        <strain evidence="3">VL1</strain>
        <strain evidence="2">VL2</strain>
    </source>
</reference>
<sequence length="84" mass="9258">LQAHAPRPRQARPLRAGRRRQPAPADGARDAARERQRQGQAQRHVHQGGRVFREGALAGPPQRLRRAGHRHCAGRGQEGLQDGA</sequence>
<evidence type="ECO:0000313" key="2">
    <source>
        <dbReference type="EMBL" id="CRK09160.1"/>
    </source>
</evidence>
<dbReference type="Proteomes" id="UP000045706">
    <property type="component" value="Unassembled WGS sequence"/>
</dbReference>
<evidence type="ECO:0000313" key="5">
    <source>
        <dbReference type="Proteomes" id="UP000045706"/>
    </source>
</evidence>
<dbReference type="Proteomes" id="UP000044602">
    <property type="component" value="Unassembled WGS sequence"/>
</dbReference>